<dbReference type="AlphaFoldDB" id="A0A1R2BP55"/>
<gene>
    <name evidence="1" type="ORF">SteCoe_21562</name>
</gene>
<evidence type="ECO:0000313" key="2">
    <source>
        <dbReference type="Proteomes" id="UP000187209"/>
    </source>
</evidence>
<name>A0A1R2BP55_9CILI</name>
<sequence>MAGLKLFSIASPYDWLDNQLNFKFARECGTDIHGLIISFATAYLEALIIAQNTPYSNFIFLEHIQKKIQDTQELPYLSEILSKISDGEAEHEAFVKRYKSESELLNEIISFGSMIIGYDSNDTLVELFQKLEYVSTVLNLQFKYYYSSQTLFEIKKNKYIFPLVLCFLINVDSLEFYTLYHENYKVINVENLNTSFEFFYDQEYKNNNYPLEKLASDLVDIFAEASPLLQANEKDTLIQNLASLKSVSSKGDEFQKKLDHILK</sequence>
<comment type="caution">
    <text evidence="1">The sequence shown here is derived from an EMBL/GenBank/DDBJ whole genome shotgun (WGS) entry which is preliminary data.</text>
</comment>
<accession>A0A1R2BP55</accession>
<evidence type="ECO:0000313" key="1">
    <source>
        <dbReference type="EMBL" id="OMJ78583.1"/>
    </source>
</evidence>
<protein>
    <submittedName>
        <fullName evidence="1">Uncharacterized protein</fullName>
    </submittedName>
</protein>
<dbReference type="EMBL" id="MPUH01000514">
    <property type="protein sequence ID" value="OMJ78583.1"/>
    <property type="molecule type" value="Genomic_DNA"/>
</dbReference>
<proteinExistence type="predicted"/>
<dbReference type="Proteomes" id="UP000187209">
    <property type="component" value="Unassembled WGS sequence"/>
</dbReference>
<organism evidence="1 2">
    <name type="scientific">Stentor coeruleus</name>
    <dbReference type="NCBI Taxonomy" id="5963"/>
    <lineage>
        <taxon>Eukaryota</taxon>
        <taxon>Sar</taxon>
        <taxon>Alveolata</taxon>
        <taxon>Ciliophora</taxon>
        <taxon>Postciliodesmatophora</taxon>
        <taxon>Heterotrichea</taxon>
        <taxon>Heterotrichida</taxon>
        <taxon>Stentoridae</taxon>
        <taxon>Stentor</taxon>
    </lineage>
</organism>
<keyword evidence="2" id="KW-1185">Reference proteome</keyword>
<reference evidence="1 2" key="1">
    <citation type="submission" date="2016-11" db="EMBL/GenBank/DDBJ databases">
        <title>The macronuclear genome of Stentor coeruleus: a giant cell with tiny introns.</title>
        <authorList>
            <person name="Slabodnick M."/>
            <person name="Ruby J.G."/>
            <person name="Reiff S.B."/>
            <person name="Swart E.C."/>
            <person name="Gosai S."/>
            <person name="Prabakaran S."/>
            <person name="Witkowska E."/>
            <person name="Larue G.E."/>
            <person name="Fisher S."/>
            <person name="Freeman R.M."/>
            <person name="Gunawardena J."/>
            <person name="Chu W."/>
            <person name="Stover N.A."/>
            <person name="Gregory B.D."/>
            <person name="Nowacki M."/>
            <person name="Derisi J."/>
            <person name="Roy S.W."/>
            <person name="Marshall W.F."/>
            <person name="Sood P."/>
        </authorList>
    </citation>
    <scope>NUCLEOTIDE SEQUENCE [LARGE SCALE GENOMIC DNA]</scope>
    <source>
        <strain evidence="1">WM001</strain>
    </source>
</reference>